<dbReference type="AlphaFoldDB" id="A0A812UQN8"/>
<keyword evidence="3 5" id="KW-1133">Transmembrane helix</keyword>
<dbReference type="GO" id="GO:0016020">
    <property type="term" value="C:membrane"/>
    <property type="evidence" value="ECO:0007669"/>
    <property type="project" value="UniProtKB-SubCell"/>
</dbReference>
<sequence length="301" mass="34357">MVGLELQGEPPPSEAFAYWRAIFLSGDVGFAIMFVLEPLLRLLVLRSLVCRVWLNYIDMIAGVSCAIEVVWFFQKTSSGYQEALFLLRILRIGKLFRALKLLGLASSLSPLQLLVKCLQASRGMLFWTFCLLSLLQAVAAIVLNIFAVQYCNDRSQSLATREEVFLYYGTFTRSFLTMFEVMFANWGPACRVVVEDISEWFAIFFLLYRNVVNSVFVQQTMKTASSDEDLAFKQKEKDKALYNRKVKKLFQNIDVSGDGSINLEEPATRCVLSPFKVRAELCKDTFAREATELQGVKWFRV</sequence>
<feature type="domain" description="Ion transport" evidence="6">
    <location>
        <begin position="21"/>
        <end position="213"/>
    </location>
</feature>
<evidence type="ECO:0000259" key="6">
    <source>
        <dbReference type="Pfam" id="PF00520"/>
    </source>
</evidence>
<accession>A0A812UQN8</accession>
<reference evidence="7" key="1">
    <citation type="submission" date="2021-02" db="EMBL/GenBank/DDBJ databases">
        <authorList>
            <person name="Dougan E. K."/>
            <person name="Rhodes N."/>
            <person name="Thang M."/>
            <person name="Chan C."/>
        </authorList>
    </citation>
    <scope>NUCLEOTIDE SEQUENCE</scope>
</reference>
<name>A0A812UQN8_9DINO</name>
<dbReference type="Gene3D" id="1.20.120.350">
    <property type="entry name" value="Voltage-gated potassium channels. Chain C"/>
    <property type="match status" value="1"/>
</dbReference>
<dbReference type="OrthoDB" id="10463542at2759"/>
<keyword evidence="4 5" id="KW-0472">Membrane</keyword>
<dbReference type="EMBL" id="CAJNDS010002749">
    <property type="protein sequence ID" value="CAE7584038.1"/>
    <property type="molecule type" value="Genomic_DNA"/>
</dbReference>
<gene>
    <name evidence="7" type="primary">CACNA1H</name>
    <name evidence="7" type="ORF">SNAT2548_LOCUS33312</name>
</gene>
<evidence type="ECO:0000256" key="1">
    <source>
        <dbReference type="ARBA" id="ARBA00004141"/>
    </source>
</evidence>
<keyword evidence="2 5" id="KW-0812">Transmembrane</keyword>
<evidence type="ECO:0000256" key="5">
    <source>
        <dbReference type="SAM" id="Phobius"/>
    </source>
</evidence>
<feature type="transmembrane region" description="Helical" evidence="5">
    <location>
        <begin position="52"/>
        <end position="73"/>
    </location>
</feature>
<dbReference type="Pfam" id="PF00520">
    <property type="entry name" value="Ion_trans"/>
    <property type="match status" value="1"/>
</dbReference>
<keyword evidence="8" id="KW-1185">Reference proteome</keyword>
<evidence type="ECO:0000256" key="3">
    <source>
        <dbReference type="ARBA" id="ARBA00022989"/>
    </source>
</evidence>
<feature type="transmembrane region" description="Helical" evidence="5">
    <location>
        <begin position="124"/>
        <end position="147"/>
    </location>
</feature>
<dbReference type="SUPFAM" id="SSF81324">
    <property type="entry name" value="Voltage-gated potassium channels"/>
    <property type="match status" value="1"/>
</dbReference>
<dbReference type="Proteomes" id="UP000604046">
    <property type="component" value="Unassembled WGS sequence"/>
</dbReference>
<dbReference type="InterPro" id="IPR005821">
    <property type="entry name" value="Ion_trans_dom"/>
</dbReference>
<proteinExistence type="predicted"/>
<evidence type="ECO:0000313" key="8">
    <source>
        <dbReference type="Proteomes" id="UP000604046"/>
    </source>
</evidence>
<comment type="caution">
    <text evidence="7">The sequence shown here is derived from an EMBL/GenBank/DDBJ whole genome shotgun (WGS) entry which is preliminary data.</text>
</comment>
<protein>
    <submittedName>
        <fullName evidence="7">CACNA1H protein</fullName>
    </submittedName>
</protein>
<dbReference type="InterPro" id="IPR027359">
    <property type="entry name" value="Volt_channel_dom_sf"/>
</dbReference>
<evidence type="ECO:0000256" key="4">
    <source>
        <dbReference type="ARBA" id="ARBA00023136"/>
    </source>
</evidence>
<evidence type="ECO:0000256" key="2">
    <source>
        <dbReference type="ARBA" id="ARBA00022692"/>
    </source>
</evidence>
<dbReference type="GO" id="GO:0005216">
    <property type="term" value="F:monoatomic ion channel activity"/>
    <property type="evidence" value="ECO:0007669"/>
    <property type="project" value="InterPro"/>
</dbReference>
<feature type="transmembrane region" description="Helical" evidence="5">
    <location>
        <begin position="17"/>
        <end position="40"/>
    </location>
</feature>
<organism evidence="7 8">
    <name type="scientific">Symbiodinium natans</name>
    <dbReference type="NCBI Taxonomy" id="878477"/>
    <lineage>
        <taxon>Eukaryota</taxon>
        <taxon>Sar</taxon>
        <taxon>Alveolata</taxon>
        <taxon>Dinophyceae</taxon>
        <taxon>Suessiales</taxon>
        <taxon>Symbiodiniaceae</taxon>
        <taxon>Symbiodinium</taxon>
    </lineage>
</organism>
<comment type="subcellular location">
    <subcellularLocation>
        <location evidence="1">Membrane</location>
        <topology evidence="1">Multi-pass membrane protein</topology>
    </subcellularLocation>
</comment>
<evidence type="ECO:0000313" key="7">
    <source>
        <dbReference type="EMBL" id="CAE7584038.1"/>
    </source>
</evidence>